<organism evidence="1 2">
    <name type="scientific">Alligator mississippiensis</name>
    <name type="common">American alligator</name>
    <dbReference type="NCBI Taxonomy" id="8496"/>
    <lineage>
        <taxon>Eukaryota</taxon>
        <taxon>Metazoa</taxon>
        <taxon>Chordata</taxon>
        <taxon>Craniata</taxon>
        <taxon>Vertebrata</taxon>
        <taxon>Euteleostomi</taxon>
        <taxon>Archelosauria</taxon>
        <taxon>Archosauria</taxon>
        <taxon>Crocodylia</taxon>
        <taxon>Alligatoridae</taxon>
        <taxon>Alligatorinae</taxon>
        <taxon>Alligator</taxon>
    </lineage>
</organism>
<protein>
    <submittedName>
        <fullName evidence="1">Uncharacterized protein</fullName>
    </submittedName>
</protein>
<proteinExistence type="predicted"/>
<name>A0A151NMX6_ALLMI</name>
<dbReference type="EMBL" id="AKHW03002528">
    <property type="protein sequence ID" value="KYO38133.1"/>
    <property type="molecule type" value="Genomic_DNA"/>
</dbReference>
<sequence length="95" mass="10174">MIEEPVLLRVTNSSPQGAAVSPEEACTPVCSRRSDLGQEKQGGMFPSVSAMDLSQDWGSPLQLPVKQLPGGCSVKRKRLLPSAFSEPYAVVPFPC</sequence>
<evidence type="ECO:0000313" key="2">
    <source>
        <dbReference type="Proteomes" id="UP000050525"/>
    </source>
</evidence>
<accession>A0A151NMX6</accession>
<comment type="caution">
    <text evidence="1">The sequence shown here is derived from an EMBL/GenBank/DDBJ whole genome shotgun (WGS) entry which is preliminary data.</text>
</comment>
<gene>
    <name evidence="1" type="ORF">Y1Q_0007252</name>
</gene>
<evidence type="ECO:0000313" key="1">
    <source>
        <dbReference type="EMBL" id="KYO38133.1"/>
    </source>
</evidence>
<dbReference type="Proteomes" id="UP000050525">
    <property type="component" value="Unassembled WGS sequence"/>
</dbReference>
<dbReference type="AlphaFoldDB" id="A0A151NMX6"/>
<keyword evidence="2" id="KW-1185">Reference proteome</keyword>
<reference evidence="1 2" key="1">
    <citation type="journal article" date="2012" name="Genome Biol.">
        <title>Sequencing three crocodilian genomes to illuminate the evolution of archosaurs and amniotes.</title>
        <authorList>
            <person name="St John J.A."/>
            <person name="Braun E.L."/>
            <person name="Isberg S.R."/>
            <person name="Miles L.G."/>
            <person name="Chong A.Y."/>
            <person name="Gongora J."/>
            <person name="Dalzell P."/>
            <person name="Moran C."/>
            <person name="Bed'hom B."/>
            <person name="Abzhanov A."/>
            <person name="Burgess S.C."/>
            <person name="Cooksey A.M."/>
            <person name="Castoe T.A."/>
            <person name="Crawford N.G."/>
            <person name="Densmore L.D."/>
            <person name="Drew J.C."/>
            <person name="Edwards S.V."/>
            <person name="Faircloth B.C."/>
            <person name="Fujita M.K."/>
            <person name="Greenwold M.J."/>
            <person name="Hoffmann F.G."/>
            <person name="Howard J.M."/>
            <person name="Iguchi T."/>
            <person name="Janes D.E."/>
            <person name="Khan S.Y."/>
            <person name="Kohno S."/>
            <person name="de Koning A.J."/>
            <person name="Lance S.L."/>
            <person name="McCarthy F.M."/>
            <person name="McCormack J.E."/>
            <person name="Merchant M.E."/>
            <person name="Peterson D.G."/>
            <person name="Pollock D.D."/>
            <person name="Pourmand N."/>
            <person name="Raney B.J."/>
            <person name="Roessler K.A."/>
            <person name="Sanford J.R."/>
            <person name="Sawyer R.H."/>
            <person name="Schmidt C.J."/>
            <person name="Triplett E.W."/>
            <person name="Tuberville T.D."/>
            <person name="Venegas-Anaya M."/>
            <person name="Howard J.T."/>
            <person name="Jarvis E.D."/>
            <person name="Guillette L.J.Jr."/>
            <person name="Glenn T.C."/>
            <person name="Green R.E."/>
            <person name="Ray D.A."/>
        </authorList>
    </citation>
    <scope>NUCLEOTIDE SEQUENCE [LARGE SCALE GENOMIC DNA]</scope>
    <source>
        <strain evidence="1">KSC_2009_1</strain>
    </source>
</reference>